<protein>
    <submittedName>
        <fullName evidence="1">Uncharacterized protein</fullName>
    </submittedName>
</protein>
<evidence type="ECO:0000313" key="2">
    <source>
        <dbReference type="Proteomes" id="UP001629462"/>
    </source>
</evidence>
<dbReference type="EMBL" id="JAQQDB010000026">
    <property type="protein sequence ID" value="MFM0520749.1"/>
    <property type="molecule type" value="Genomic_DNA"/>
</dbReference>
<dbReference type="Proteomes" id="UP001629462">
    <property type="component" value="Unassembled WGS sequence"/>
</dbReference>
<comment type="caution">
    <text evidence="1">The sequence shown here is derived from an EMBL/GenBank/DDBJ whole genome shotgun (WGS) entry which is preliminary data.</text>
</comment>
<evidence type="ECO:0000313" key="1">
    <source>
        <dbReference type="EMBL" id="MFM0520749.1"/>
    </source>
</evidence>
<organism evidence="1 2">
    <name type="scientific">Caballeronia jiangsuensis</name>
    <dbReference type="NCBI Taxonomy" id="1458357"/>
    <lineage>
        <taxon>Bacteria</taxon>
        <taxon>Pseudomonadati</taxon>
        <taxon>Pseudomonadota</taxon>
        <taxon>Betaproteobacteria</taxon>
        <taxon>Burkholderiales</taxon>
        <taxon>Burkholderiaceae</taxon>
        <taxon>Caballeronia</taxon>
    </lineage>
</organism>
<sequence>MSVLCRGAHQDGRTPDALSAIQQTPAGLNVKLDASLSVRTLERSIRAEGGSSLTTTARRAAPLLGFLQRVWLEANLHVWQGASTRGWGQCNAQLVAAL</sequence>
<proteinExistence type="predicted"/>
<name>A0ABW9CSN3_9BURK</name>
<gene>
    <name evidence="1" type="ORF">PQR08_25300</name>
</gene>
<feature type="non-terminal residue" evidence="1">
    <location>
        <position position="98"/>
    </location>
</feature>
<keyword evidence="2" id="KW-1185">Reference proteome</keyword>
<accession>A0ABW9CSN3</accession>
<reference evidence="1 2" key="1">
    <citation type="journal article" date="2024" name="Chem. Sci.">
        <title>Discovery of megapolipeptins by genome mining of a Burkholderiales bacteria collection.</title>
        <authorList>
            <person name="Paulo B.S."/>
            <person name="Recchia M.J.J."/>
            <person name="Lee S."/>
            <person name="Fergusson C.H."/>
            <person name="Romanowski S.B."/>
            <person name="Hernandez A."/>
            <person name="Krull N."/>
            <person name="Liu D.Y."/>
            <person name="Cavanagh H."/>
            <person name="Bos A."/>
            <person name="Gray C.A."/>
            <person name="Murphy B.T."/>
            <person name="Linington R.G."/>
            <person name="Eustaquio A.S."/>
        </authorList>
    </citation>
    <scope>NUCLEOTIDE SEQUENCE [LARGE SCALE GENOMIC DNA]</scope>
    <source>
        <strain evidence="1 2">RL17-374-BIF-D</strain>
    </source>
</reference>